<dbReference type="InterPro" id="IPR036890">
    <property type="entry name" value="HATPase_C_sf"/>
</dbReference>
<protein>
    <recommendedName>
        <fullName evidence="8">Protein-serine/threonine kinase</fullName>
        <ecNumber evidence="8">2.7.11.-</ecNumber>
    </recommendedName>
</protein>
<evidence type="ECO:0000259" key="9">
    <source>
        <dbReference type="PROSITE" id="PS50109"/>
    </source>
</evidence>
<dbReference type="Gene3D" id="3.30.565.10">
    <property type="entry name" value="Histidine kinase-like ATPase, C-terminal domain"/>
    <property type="match status" value="1"/>
</dbReference>
<keyword evidence="11" id="KW-1185">Reference proteome</keyword>
<evidence type="ECO:0000256" key="6">
    <source>
        <dbReference type="ARBA" id="ARBA00023128"/>
    </source>
</evidence>
<evidence type="ECO:0000256" key="4">
    <source>
        <dbReference type="ARBA" id="ARBA00022777"/>
    </source>
</evidence>
<gene>
    <name evidence="10" type="ORF">PILCRDRAFT_138463</name>
</gene>
<dbReference type="PANTHER" id="PTHR11947:SF3">
    <property type="entry name" value="[PYRUVATE DEHYDROGENASE (ACETYL-TRANSFERRING)] KINASE, MITOCHONDRIAL"/>
    <property type="match status" value="1"/>
</dbReference>
<dbReference type="GO" id="GO:0005524">
    <property type="term" value="F:ATP binding"/>
    <property type="evidence" value="ECO:0007669"/>
    <property type="project" value="UniProtKB-UniRule"/>
</dbReference>
<proteinExistence type="inferred from homology"/>
<dbReference type="Pfam" id="PF02518">
    <property type="entry name" value="HATPase_c"/>
    <property type="match status" value="1"/>
</dbReference>
<dbReference type="Proteomes" id="UP000054166">
    <property type="component" value="Unassembled WGS sequence"/>
</dbReference>
<evidence type="ECO:0000256" key="8">
    <source>
        <dbReference type="RuleBase" id="RU366032"/>
    </source>
</evidence>
<dbReference type="STRING" id="765440.A0A0C3BYX1"/>
<dbReference type="AlphaFoldDB" id="A0A0C3BYX1"/>
<evidence type="ECO:0000313" key="10">
    <source>
        <dbReference type="EMBL" id="KIM91748.1"/>
    </source>
</evidence>
<dbReference type="SMART" id="SM00387">
    <property type="entry name" value="HATPase_c"/>
    <property type="match status" value="1"/>
</dbReference>
<dbReference type="EC" id="2.7.11.-" evidence="8"/>
<dbReference type="InterPro" id="IPR036784">
    <property type="entry name" value="AK/P_DHK_N_sf"/>
</dbReference>
<evidence type="ECO:0000256" key="2">
    <source>
        <dbReference type="ARBA" id="ARBA00022679"/>
    </source>
</evidence>
<dbReference type="PANTHER" id="PTHR11947">
    <property type="entry name" value="PYRUVATE DEHYDROGENASE KINASE"/>
    <property type="match status" value="1"/>
</dbReference>
<reference evidence="11" key="2">
    <citation type="submission" date="2015-01" db="EMBL/GenBank/DDBJ databases">
        <title>Evolutionary Origins and Diversification of the Mycorrhizal Mutualists.</title>
        <authorList>
            <consortium name="DOE Joint Genome Institute"/>
            <consortium name="Mycorrhizal Genomics Consortium"/>
            <person name="Kohler A."/>
            <person name="Kuo A."/>
            <person name="Nagy L.G."/>
            <person name="Floudas D."/>
            <person name="Copeland A."/>
            <person name="Barry K.W."/>
            <person name="Cichocki N."/>
            <person name="Veneault-Fourrey C."/>
            <person name="LaButti K."/>
            <person name="Lindquist E.A."/>
            <person name="Lipzen A."/>
            <person name="Lundell T."/>
            <person name="Morin E."/>
            <person name="Murat C."/>
            <person name="Riley R."/>
            <person name="Ohm R."/>
            <person name="Sun H."/>
            <person name="Tunlid A."/>
            <person name="Henrissat B."/>
            <person name="Grigoriev I.V."/>
            <person name="Hibbett D.S."/>
            <person name="Martin F."/>
        </authorList>
    </citation>
    <scope>NUCLEOTIDE SEQUENCE [LARGE SCALE GENOMIC DNA]</scope>
    <source>
        <strain evidence="11">F 1598</strain>
    </source>
</reference>
<keyword evidence="3 8" id="KW-0547">Nucleotide-binding</keyword>
<keyword evidence="2 8" id="KW-0808">Transferase</keyword>
<dbReference type="InterPro" id="IPR018955">
    <property type="entry name" value="BCDHK/PDK_N"/>
</dbReference>
<evidence type="ECO:0000256" key="5">
    <source>
        <dbReference type="ARBA" id="ARBA00022840"/>
    </source>
</evidence>
<evidence type="ECO:0000256" key="7">
    <source>
        <dbReference type="ARBA" id="ARBA00048201"/>
    </source>
</evidence>
<accession>A0A0C3BYX1</accession>
<dbReference type="InterPro" id="IPR003594">
    <property type="entry name" value="HATPase_dom"/>
</dbReference>
<dbReference type="FunCoup" id="A0A0C3BYX1">
    <property type="interactions" value="470"/>
</dbReference>
<dbReference type="GO" id="GO:0005759">
    <property type="term" value="C:mitochondrial matrix"/>
    <property type="evidence" value="ECO:0007669"/>
    <property type="project" value="UniProtKB-SubCell"/>
</dbReference>
<dbReference type="Gene3D" id="1.20.140.20">
    <property type="entry name" value="Alpha-ketoacid/pyruvate dehydrogenase kinase, N-terminal domain"/>
    <property type="match status" value="2"/>
</dbReference>
<reference evidence="10 11" key="1">
    <citation type="submission" date="2014-04" db="EMBL/GenBank/DDBJ databases">
        <authorList>
            <consortium name="DOE Joint Genome Institute"/>
            <person name="Kuo A."/>
            <person name="Tarkka M."/>
            <person name="Buscot F."/>
            <person name="Kohler A."/>
            <person name="Nagy L.G."/>
            <person name="Floudas D."/>
            <person name="Copeland A."/>
            <person name="Barry K.W."/>
            <person name="Cichocki N."/>
            <person name="Veneault-Fourrey C."/>
            <person name="LaButti K."/>
            <person name="Lindquist E.A."/>
            <person name="Lipzen A."/>
            <person name="Lundell T."/>
            <person name="Morin E."/>
            <person name="Murat C."/>
            <person name="Sun H."/>
            <person name="Tunlid A."/>
            <person name="Henrissat B."/>
            <person name="Grigoriev I.V."/>
            <person name="Hibbett D.S."/>
            <person name="Martin F."/>
            <person name="Nordberg H.P."/>
            <person name="Cantor M.N."/>
            <person name="Hua S.X."/>
        </authorList>
    </citation>
    <scope>NUCLEOTIDE SEQUENCE [LARGE SCALE GENOMIC DNA]</scope>
    <source>
        <strain evidence="10 11">F 1598</strain>
    </source>
</reference>
<evidence type="ECO:0000313" key="11">
    <source>
        <dbReference type="Proteomes" id="UP000054166"/>
    </source>
</evidence>
<dbReference type="SUPFAM" id="SSF69012">
    <property type="entry name" value="alpha-ketoacid dehydrogenase kinase, N-terminal domain"/>
    <property type="match status" value="1"/>
</dbReference>
<dbReference type="SUPFAM" id="SSF55874">
    <property type="entry name" value="ATPase domain of HSP90 chaperone/DNA topoisomerase II/histidine kinase"/>
    <property type="match status" value="1"/>
</dbReference>
<keyword evidence="4 8" id="KW-0418">Kinase</keyword>
<feature type="domain" description="Histidine kinase" evidence="9">
    <location>
        <begin position="307"/>
        <end position="433"/>
    </location>
</feature>
<keyword evidence="5 8" id="KW-0067">ATP-binding</keyword>
<dbReference type="InterPro" id="IPR005467">
    <property type="entry name" value="His_kinase_dom"/>
</dbReference>
<dbReference type="EMBL" id="KN832971">
    <property type="protein sequence ID" value="KIM91748.1"/>
    <property type="molecule type" value="Genomic_DNA"/>
</dbReference>
<organism evidence="10 11">
    <name type="scientific">Piloderma croceum (strain F 1598)</name>
    <dbReference type="NCBI Taxonomy" id="765440"/>
    <lineage>
        <taxon>Eukaryota</taxon>
        <taxon>Fungi</taxon>
        <taxon>Dikarya</taxon>
        <taxon>Basidiomycota</taxon>
        <taxon>Agaricomycotina</taxon>
        <taxon>Agaricomycetes</taxon>
        <taxon>Agaricomycetidae</taxon>
        <taxon>Atheliales</taxon>
        <taxon>Atheliaceae</taxon>
        <taxon>Piloderma</taxon>
    </lineage>
</organism>
<dbReference type="GO" id="GO:0010906">
    <property type="term" value="P:regulation of glucose metabolic process"/>
    <property type="evidence" value="ECO:0007669"/>
    <property type="project" value="TreeGrafter"/>
</dbReference>
<dbReference type="InterPro" id="IPR039028">
    <property type="entry name" value="BCKD/PDK"/>
</dbReference>
<comment type="subcellular location">
    <subcellularLocation>
        <location evidence="8">Mitochondrion matrix</location>
    </subcellularLocation>
</comment>
<sequence>MSVGFRITPALWDKIHHFASFPQTGVSLQQMVQFGRNPNQGTLLKASQFLAEELPVRLAHRVKELDELPHNLSTMASIRKVKNWYAQSFEELITAPTISLPADIRQALMVPKPDGLQLPESFPNPSFEHFLDEYTGSGNGNSNSNGGGGNNMKLRVPMERRYYAKTTGVDWPPEVRDYNSRFTKILDTIKRRHDPTVTTVAQGILEWKRSQNARNIGLDIQAWLDRFYMSRIGIRFLIGQHVALNTQQSHDDYVGIICTKANVHDILQEAIENARYVCEEHYAMFKGPPVQLICPQNLNFAYVPGHLSHICFELLKNSLRAVVERHGHDNEHYPPIKVIVVEGKEDITIKISDEGGGIPRSAIPLIWTYMYTTMDIASIDTDFSDSDFKAPMAGFGYGLPLSRLYARYFGGDLRLISMDGFGTDVYIHLNRLSSSREPLP</sequence>
<keyword evidence="6 8" id="KW-0496">Mitochondrion</keyword>
<dbReference type="PROSITE" id="PS50109">
    <property type="entry name" value="HIS_KIN"/>
    <property type="match status" value="1"/>
</dbReference>
<dbReference type="GO" id="GO:0004740">
    <property type="term" value="F:pyruvate dehydrogenase (acetyl-transferring) kinase activity"/>
    <property type="evidence" value="ECO:0007669"/>
    <property type="project" value="UniProtKB-EC"/>
</dbReference>
<dbReference type="CDD" id="cd16929">
    <property type="entry name" value="HATPase_PDK-like"/>
    <property type="match status" value="1"/>
</dbReference>
<dbReference type="InParanoid" id="A0A0C3BYX1"/>
<dbReference type="OrthoDB" id="241648at2759"/>
<evidence type="ECO:0000256" key="3">
    <source>
        <dbReference type="ARBA" id="ARBA00022741"/>
    </source>
</evidence>
<dbReference type="HOGENOM" id="CLU_023861_5_1_1"/>
<comment type="catalytic activity">
    <reaction evidence="7">
        <text>L-seryl-[pyruvate dehydrogenase E1 alpha subunit] + ATP = O-phospho-L-seryl-[pyruvate dehydrogenase E1 alpha subunit] + ADP + H(+)</text>
        <dbReference type="Rhea" id="RHEA:23052"/>
        <dbReference type="Rhea" id="RHEA-COMP:13689"/>
        <dbReference type="Rhea" id="RHEA-COMP:13690"/>
        <dbReference type="ChEBI" id="CHEBI:15378"/>
        <dbReference type="ChEBI" id="CHEBI:29999"/>
        <dbReference type="ChEBI" id="CHEBI:30616"/>
        <dbReference type="ChEBI" id="CHEBI:83421"/>
        <dbReference type="ChEBI" id="CHEBI:456216"/>
        <dbReference type="EC" id="2.7.11.2"/>
    </reaction>
</comment>
<name>A0A0C3BYX1_PILCF</name>
<comment type="similarity">
    <text evidence="1 8">Belongs to the PDK/BCKDK protein kinase family.</text>
</comment>
<evidence type="ECO:0000256" key="1">
    <source>
        <dbReference type="ARBA" id="ARBA00006155"/>
    </source>
</evidence>
<dbReference type="Pfam" id="PF10436">
    <property type="entry name" value="BCDHK_Adom3"/>
    <property type="match status" value="1"/>
</dbReference>